<dbReference type="RefSeq" id="WP_320314129.1">
    <property type="nucleotide sequence ID" value="NZ_JAVIKH010000013.1"/>
</dbReference>
<dbReference type="InterPro" id="IPR016195">
    <property type="entry name" value="Pol/histidinol_Pase-like"/>
</dbReference>
<keyword evidence="5 8" id="KW-0378">Hydrolase</keyword>
<evidence type="ECO:0000313" key="11">
    <source>
        <dbReference type="Proteomes" id="UP001279681"/>
    </source>
</evidence>
<evidence type="ECO:0000256" key="2">
    <source>
        <dbReference type="ARBA" id="ARBA00009152"/>
    </source>
</evidence>
<dbReference type="Proteomes" id="UP001279681">
    <property type="component" value="Unassembled WGS sequence"/>
</dbReference>
<keyword evidence="4 8" id="KW-0028">Amino-acid biosynthesis</keyword>
<dbReference type="PANTHER" id="PTHR21039">
    <property type="entry name" value="HISTIDINOL PHOSPHATASE-RELATED"/>
    <property type="match status" value="1"/>
</dbReference>
<evidence type="ECO:0000256" key="1">
    <source>
        <dbReference type="ARBA" id="ARBA00004970"/>
    </source>
</evidence>
<comment type="pathway">
    <text evidence="1 8">Amino-acid biosynthesis; L-histidine biosynthesis; L-histidine from 5-phospho-alpha-D-ribose 1-diphosphate: step 8/9.</text>
</comment>
<evidence type="ECO:0000256" key="5">
    <source>
        <dbReference type="ARBA" id="ARBA00022801"/>
    </source>
</evidence>
<evidence type="ECO:0000256" key="8">
    <source>
        <dbReference type="RuleBase" id="RU366003"/>
    </source>
</evidence>
<keyword evidence="6 8" id="KW-0368">Histidine biosynthesis</keyword>
<comment type="caution">
    <text evidence="10">The sequence shown here is derived from an EMBL/GenBank/DDBJ whole genome shotgun (WGS) entry which is preliminary data.</text>
</comment>
<dbReference type="Pfam" id="PF02811">
    <property type="entry name" value="PHP"/>
    <property type="match status" value="1"/>
</dbReference>
<evidence type="ECO:0000256" key="4">
    <source>
        <dbReference type="ARBA" id="ARBA00022605"/>
    </source>
</evidence>
<evidence type="ECO:0000259" key="9">
    <source>
        <dbReference type="SMART" id="SM00481"/>
    </source>
</evidence>
<evidence type="ECO:0000313" key="10">
    <source>
        <dbReference type="EMBL" id="MDX8336747.1"/>
    </source>
</evidence>
<dbReference type="SMART" id="SM00481">
    <property type="entry name" value="POLIIIAc"/>
    <property type="match status" value="1"/>
</dbReference>
<dbReference type="EMBL" id="JAVIKH010000013">
    <property type="protein sequence ID" value="MDX8336747.1"/>
    <property type="molecule type" value="Genomic_DNA"/>
</dbReference>
<accession>A0ABU4WB21</accession>
<keyword evidence="11" id="KW-1185">Reference proteome</keyword>
<evidence type="ECO:0000256" key="7">
    <source>
        <dbReference type="ARBA" id="ARBA00049158"/>
    </source>
</evidence>
<protein>
    <recommendedName>
        <fullName evidence="3 8">Histidinol-phosphatase</fullName>
        <shortName evidence="8">HolPase</shortName>
        <ecNumber evidence="3 8">3.1.3.15</ecNumber>
    </recommendedName>
</protein>
<dbReference type="PANTHER" id="PTHR21039:SF0">
    <property type="entry name" value="HISTIDINOL-PHOSPHATASE"/>
    <property type="match status" value="1"/>
</dbReference>
<proteinExistence type="inferred from homology"/>
<evidence type="ECO:0000256" key="6">
    <source>
        <dbReference type="ARBA" id="ARBA00023102"/>
    </source>
</evidence>
<dbReference type="InterPro" id="IPR004013">
    <property type="entry name" value="PHP_dom"/>
</dbReference>
<feature type="domain" description="Polymerase/histidinol phosphatase N-terminal" evidence="9">
    <location>
        <begin position="4"/>
        <end position="88"/>
    </location>
</feature>
<comment type="similarity">
    <text evidence="2 8">Belongs to the PHP hydrolase family. HisK subfamily.</text>
</comment>
<dbReference type="InterPro" id="IPR003141">
    <property type="entry name" value="Pol/His_phosphatase_N"/>
</dbReference>
<reference evidence="11" key="1">
    <citation type="submission" date="2023-07" db="EMBL/GenBank/DDBJ databases">
        <authorList>
            <person name="Colorado M.A."/>
            <person name="Villamil L.M."/>
            <person name="Melo J.F."/>
            <person name="Rodriguez J.A."/>
            <person name="Ruiz R.Y."/>
        </authorList>
    </citation>
    <scope>NUCLEOTIDE SEQUENCE [LARGE SCALE GENOMIC DNA]</scope>
    <source>
        <strain evidence="11">C33</strain>
    </source>
</reference>
<dbReference type="InterPro" id="IPR010140">
    <property type="entry name" value="Histidinol_P_phosphatase_HisJ"/>
</dbReference>
<organism evidence="10 11">
    <name type="scientific">Candidatus Cetobacterium colombiensis</name>
    <dbReference type="NCBI Taxonomy" id="3073100"/>
    <lineage>
        <taxon>Bacteria</taxon>
        <taxon>Fusobacteriati</taxon>
        <taxon>Fusobacteriota</taxon>
        <taxon>Fusobacteriia</taxon>
        <taxon>Fusobacteriales</taxon>
        <taxon>Fusobacteriaceae</taxon>
        <taxon>Cetobacterium</taxon>
    </lineage>
</organism>
<sequence>MIISDYHIHSNFSGDSVEDLKKICDKAINLGIQEIAITDHMDLDVIGISNSLDFRLNLEEYVPTILKLKDLYKKDLDIKLGMEFGIQRHLGIKGDEIIKKFPFDFIISSVHSVDKLLLDQKEFWEGKTREEAHDKYFLEILKSIESFNQFSIQGHLDFITRYGGIDKKGFIDYIRYQDIIDEILKKLISKGKGIEINTSGIRYNENRFYPCDDIVKRYFKLGGEIITIGSDSHKASDIGKDFKKTYDFLESIGVKYISSFDLLDVSFKKIK</sequence>
<evidence type="ECO:0000256" key="3">
    <source>
        <dbReference type="ARBA" id="ARBA00013085"/>
    </source>
</evidence>
<comment type="catalytic activity">
    <reaction evidence="7 8">
        <text>L-histidinol phosphate + H2O = L-histidinol + phosphate</text>
        <dbReference type="Rhea" id="RHEA:14465"/>
        <dbReference type="ChEBI" id="CHEBI:15377"/>
        <dbReference type="ChEBI" id="CHEBI:43474"/>
        <dbReference type="ChEBI" id="CHEBI:57699"/>
        <dbReference type="ChEBI" id="CHEBI:57980"/>
        <dbReference type="EC" id="3.1.3.15"/>
    </reaction>
</comment>
<dbReference type="SUPFAM" id="SSF89550">
    <property type="entry name" value="PHP domain-like"/>
    <property type="match status" value="1"/>
</dbReference>
<dbReference type="Gene3D" id="3.20.20.140">
    <property type="entry name" value="Metal-dependent hydrolases"/>
    <property type="match status" value="1"/>
</dbReference>
<dbReference type="EC" id="3.1.3.15" evidence="3 8"/>
<name>A0ABU4WB21_9FUSO</name>
<dbReference type="NCBIfam" id="TIGR01856">
    <property type="entry name" value="hisJ_fam"/>
    <property type="match status" value="1"/>
</dbReference>
<gene>
    <name evidence="10" type="ORF">RFV38_09625</name>
</gene>